<evidence type="ECO:0000259" key="3">
    <source>
        <dbReference type="Pfam" id="PF02826"/>
    </source>
</evidence>
<dbReference type="CDD" id="cd12163">
    <property type="entry name" value="2-Hacid_dh_5"/>
    <property type="match status" value="1"/>
</dbReference>
<feature type="domain" description="D-isomer specific 2-hydroxyacid dehydrogenase NAD-binding" evidence="3">
    <location>
        <begin position="236"/>
        <end position="339"/>
    </location>
</feature>
<organism evidence="4 5">
    <name type="scientific">Aspergillus saccharolyticus JOP 1030-1</name>
    <dbReference type="NCBI Taxonomy" id="1450539"/>
    <lineage>
        <taxon>Eukaryota</taxon>
        <taxon>Fungi</taxon>
        <taxon>Dikarya</taxon>
        <taxon>Ascomycota</taxon>
        <taxon>Pezizomycotina</taxon>
        <taxon>Eurotiomycetes</taxon>
        <taxon>Eurotiomycetidae</taxon>
        <taxon>Eurotiales</taxon>
        <taxon>Aspergillaceae</taxon>
        <taxon>Aspergillus</taxon>
        <taxon>Aspergillus subgen. Circumdati</taxon>
    </lineage>
</organism>
<keyword evidence="1" id="KW-0560">Oxidoreductase</keyword>
<sequence length="376" mass="40858">MGDAPPAQDRILIANAGGISPALLEEIQAKFPSADITYLKLENFTPIPIAEYARRATHIVTFSNLPSVEDVSEVKLIHLFSAGVDHIMTHPIVQETNIPLTSSSGIHGPPIAEWVIMNWLVASRRFVSIYKSQEQHVWGKYGDWMTGVRDQVGRKVGILGYGSIGRQSIILSHNPHLLTKQQNGTVGRVASALGMKVYAHTASPRPTPASRIDRGYIVPGTGDREGTIPVSWHHGTDRASIREFLALGLDHLVIALPLTPQTTHLLGAAEFQLLAEHAPSKPYVTNIARGKIVDQKALVAALQDGVLGGAALDVTDPEPLPAEDPLWDAPNVQISPHISGAGMEYIPRSLDILKENLGRLARGEEILNEYKRGKGY</sequence>
<evidence type="ECO:0000313" key="4">
    <source>
        <dbReference type="EMBL" id="PYH41247.1"/>
    </source>
</evidence>
<dbReference type="OrthoDB" id="298012at2759"/>
<dbReference type="PANTHER" id="PTHR43333:SF1">
    <property type="entry name" value="D-ISOMER SPECIFIC 2-HYDROXYACID DEHYDROGENASE NAD-BINDING DOMAIN-CONTAINING PROTEIN"/>
    <property type="match status" value="1"/>
</dbReference>
<name>A0A318Z4H6_9EURO</name>
<dbReference type="RefSeq" id="XP_025427229.1">
    <property type="nucleotide sequence ID" value="XM_025572232.1"/>
</dbReference>
<protein>
    <submittedName>
        <fullName evidence="4">Dehydrogenase</fullName>
    </submittedName>
</protein>
<dbReference type="AlphaFoldDB" id="A0A318Z4H6"/>
<dbReference type="Pfam" id="PF02826">
    <property type="entry name" value="2-Hacid_dh_C"/>
    <property type="match status" value="1"/>
</dbReference>
<dbReference type="GO" id="GO:0051287">
    <property type="term" value="F:NAD binding"/>
    <property type="evidence" value="ECO:0007669"/>
    <property type="project" value="InterPro"/>
</dbReference>
<evidence type="ECO:0000313" key="5">
    <source>
        <dbReference type="Proteomes" id="UP000248349"/>
    </source>
</evidence>
<evidence type="ECO:0000256" key="2">
    <source>
        <dbReference type="ARBA" id="ARBA00023027"/>
    </source>
</evidence>
<dbReference type="Gene3D" id="3.40.50.720">
    <property type="entry name" value="NAD(P)-binding Rossmann-like Domain"/>
    <property type="match status" value="4"/>
</dbReference>
<keyword evidence="2" id="KW-0520">NAD</keyword>
<dbReference type="PANTHER" id="PTHR43333">
    <property type="entry name" value="2-HACID_DH_C DOMAIN-CONTAINING PROTEIN"/>
    <property type="match status" value="1"/>
</dbReference>
<dbReference type="EMBL" id="KZ821267">
    <property type="protein sequence ID" value="PYH41247.1"/>
    <property type="molecule type" value="Genomic_DNA"/>
</dbReference>
<dbReference type="SUPFAM" id="SSF51735">
    <property type="entry name" value="NAD(P)-binding Rossmann-fold domains"/>
    <property type="match status" value="1"/>
</dbReference>
<accession>A0A318Z4H6</accession>
<evidence type="ECO:0000256" key="1">
    <source>
        <dbReference type="ARBA" id="ARBA00023002"/>
    </source>
</evidence>
<reference evidence="4 5" key="1">
    <citation type="submission" date="2016-12" db="EMBL/GenBank/DDBJ databases">
        <title>The genomes of Aspergillus section Nigri reveals drivers in fungal speciation.</title>
        <authorList>
            <consortium name="DOE Joint Genome Institute"/>
            <person name="Vesth T.C."/>
            <person name="Nybo J."/>
            <person name="Theobald S."/>
            <person name="Brandl J."/>
            <person name="Frisvad J.C."/>
            <person name="Nielsen K.F."/>
            <person name="Lyhne E.K."/>
            <person name="Kogle M.E."/>
            <person name="Kuo A."/>
            <person name="Riley R."/>
            <person name="Clum A."/>
            <person name="Nolan M."/>
            <person name="Lipzen A."/>
            <person name="Salamov A."/>
            <person name="Henrissat B."/>
            <person name="Wiebenga A."/>
            <person name="De Vries R.P."/>
            <person name="Grigoriev I.V."/>
            <person name="Mortensen U.H."/>
            <person name="Andersen M.R."/>
            <person name="Baker S.E."/>
        </authorList>
    </citation>
    <scope>NUCLEOTIDE SEQUENCE [LARGE SCALE GENOMIC DNA]</scope>
    <source>
        <strain evidence="4 5">JOP 1030-1</strain>
    </source>
</reference>
<proteinExistence type="predicted"/>
<gene>
    <name evidence="4" type="ORF">BP01DRAFT_306325</name>
</gene>
<dbReference type="Proteomes" id="UP000248349">
    <property type="component" value="Unassembled WGS sequence"/>
</dbReference>
<keyword evidence="5" id="KW-1185">Reference proteome</keyword>
<dbReference type="GO" id="GO:0016491">
    <property type="term" value="F:oxidoreductase activity"/>
    <property type="evidence" value="ECO:0007669"/>
    <property type="project" value="UniProtKB-KW"/>
</dbReference>
<dbReference type="InterPro" id="IPR036291">
    <property type="entry name" value="NAD(P)-bd_dom_sf"/>
</dbReference>
<dbReference type="SUPFAM" id="SSF52283">
    <property type="entry name" value="Formate/glycerate dehydrogenase catalytic domain-like"/>
    <property type="match status" value="1"/>
</dbReference>
<dbReference type="GeneID" id="37073460"/>
<dbReference type="InterPro" id="IPR006140">
    <property type="entry name" value="D-isomer_DH_NAD-bd"/>
</dbReference>
<dbReference type="STRING" id="1450539.A0A318Z4H6"/>